<comment type="caution">
    <text evidence="1">The sequence shown here is derived from an EMBL/GenBank/DDBJ whole genome shotgun (WGS) entry which is preliminary data.</text>
</comment>
<protein>
    <submittedName>
        <fullName evidence="1">Uncharacterized protein</fullName>
    </submittedName>
</protein>
<dbReference type="AlphaFoldDB" id="A0A016UX97"/>
<gene>
    <name evidence="1" type="primary">Acey_s0024.g1070</name>
    <name evidence="1" type="synonym">Acey-F07C3.2</name>
    <name evidence="1" type="ORF">Y032_0024g1070</name>
</gene>
<name>A0A016UX97_9BILA</name>
<sequence length="150" mass="16677">MRHSLDLSYFSSAMECNVALLIGTLSLIASVSGELHQRNCSTNTDGRTLSCYTCMGRDMENCMHGLTCCSGSCFKLVDEEHDMIVKGCTSDDEEDASMKVRTLDMTLYWVNNEKVKGQSYFCKGTEFCNDSSMLSFISSIAVVPVLRLFL</sequence>
<accession>A0A016UX97</accession>
<dbReference type="Proteomes" id="UP000024635">
    <property type="component" value="Unassembled WGS sequence"/>
</dbReference>
<dbReference type="OrthoDB" id="5773245at2759"/>
<evidence type="ECO:0000313" key="2">
    <source>
        <dbReference type="Proteomes" id="UP000024635"/>
    </source>
</evidence>
<proteinExistence type="predicted"/>
<organism evidence="1 2">
    <name type="scientific">Ancylostoma ceylanicum</name>
    <dbReference type="NCBI Taxonomy" id="53326"/>
    <lineage>
        <taxon>Eukaryota</taxon>
        <taxon>Metazoa</taxon>
        <taxon>Ecdysozoa</taxon>
        <taxon>Nematoda</taxon>
        <taxon>Chromadorea</taxon>
        <taxon>Rhabditida</taxon>
        <taxon>Rhabditina</taxon>
        <taxon>Rhabditomorpha</taxon>
        <taxon>Strongyloidea</taxon>
        <taxon>Ancylostomatidae</taxon>
        <taxon>Ancylostomatinae</taxon>
        <taxon>Ancylostoma</taxon>
    </lineage>
</organism>
<evidence type="ECO:0000313" key="1">
    <source>
        <dbReference type="EMBL" id="EYC19407.1"/>
    </source>
</evidence>
<dbReference type="EMBL" id="JARK01001360">
    <property type="protein sequence ID" value="EYC19407.1"/>
    <property type="molecule type" value="Genomic_DNA"/>
</dbReference>
<reference evidence="2" key="1">
    <citation type="journal article" date="2015" name="Nat. Genet.">
        <title>The genome and transcriptome of the zoonotic hookworm Ancylostoma ceylanicum identify infection-specific gene families.</title>
        <authorList>
            <person name="Schwarz E.M."/>
            <person name="Hu Y."/>
            <person name="Antoshechkin I."/>
            <person name="Miller M.M."/>
            <person name="Sternberg P.W."/>
            <person name="Aroian R.V."/>
        </authorList>
    </citation>
    <scope>NUCLEOTIDE SEQUENCE</scope>
    <source>
        <strain evidence="2">HY135</strain>
    </source>
</reference>
<keyword evidence="2" id="KW-1185">Reference proteome</keyword>